<keyword evidence="5 10" id="KW-0067">ATP-binding</keyword>
<keyword evidence="11" id="KW-1185">Reference proteome</keyword>
<name>A0ABT9VW15_9BACI</name>
<dbReference type="Proteomes" id="UP001235840">
    <property type="component" value="Unassembled WGS sequence"/>
</dbReference>
<dbReference type="GO" id="GO:0005524">
    <property type="term" value="F:ATP binding"/>
    <property type="evidence" value="ECO:0007669"/>
    <property type="project" value="UniProtKB-KW"/>
</dbReference>
<evidence type="ECO:0000256" key="6">
    <source>
        <dbReference type="ARBA" id="ARBA00022967"/>
    </source>
</evidence>
<keyword evidence="6" id="KW-1278">Translocase</keyword>
<evidence type="ECO:0000256" key="5">
    <source>
        <dbReference type="ARBA" id="ARBA00022840"/>
    </source>
</evidence>
<comment type="similarity">
    <text evidence="8">Belongs to the ABC transporter superfamily. Drug exporter-1 (DrugE1) (TC 3.A.1.105) family.</text>
</comment>
<evidence type="ECO:0000256" key="3">
    <source>
        <dbReference type="ARBA" id="ARBA00022475"/>
    </source>
</evidence>
<evidence type="ECO:0000256" key="4">
    <source>
        <dbReference type="ARBA" id="ARBA00022741"/>
    </source>
</evidence>
<evidence type="ECO:0000256" key="8">
    <source>
        <dbReference type="ARBA" id="ARBA00049985"/>
    </source>
</evidence>
<evidence type="ECO:0000256" key="1">
    <source>
        <dbReference type="ARBA" id="ARBA00004413"/>
    </source>
</evidence>
<dbReference type="Gene3D" id="3.40.50.300">
    <property type="entry name" value="P-loop containing nucleotide triphosphate hydrolases"/>
    <property type="match status" value="1"/>
</dbReference>
<dbReference type="SMART" id="SM00382">
    <property type="entry name" value="AAA"/>
    <property type="match status" value="1"/>
</dbReference>
<dbReference type="SUPFAM" id="SSF52540">
    <property type="entry name" value="P-loop containing nucleoside triphosphate hydrolases"/>
    <property type="match status" value="1"/>
</dbReference>
<dbReference type="InterPro" id="IPR025302">
    <property type="entry name" value="DrrA1/2-like_C"/>
</dbReference>
<dbReference type="InterPro" id="IPR027417">
    <property type="entry name" value="P-loop_NTPase"/>
</dbReference>
<reference evidence="10 11" key="1">
    <citation type="submission" date="2023-07" db="EMBL/GenBank/DDBJ databases">
        <title>Genomic Encyclopedia of Type Strains, Phase IV (KMG-IV): sequencing the most valuable type-strain genomes for metagenomic binning, comparative biology and taxonomic classification.</title>
        <authorList>
            <person name="Goeker M."/>
        </authorList>
    </citation>
    <scope>NUCLEOTIDE SEQUENCE [LARGE SCALE GENOMIC DNA]</scope>
    <source>
        <strain evidence="10 11">DSM 12751</strain>
    </source>
</reference>
<evidence type="ECO:0000256" key="2">
    <source>
        <dbReference type="ARBA" id="ARBA00022448"/>
    </source>
</evidence>
<dbReference type="InterPro" id="IPR005894">
    <property type="entry name" value="DrrA"/>
</dbReference>
<dbReference type="InterPro" id="IPR050763">
    <property type="entry name" value="ABC_transporter_ATP-binding"/>
</dbReference>
<accession>A0ABT9VW15</accession>
<sequence length="315" mass="34678">MSYAIEVKQLKKSFQGTEVVKGIDLRVKKGELFALLGPNGAGKTTTINMLSTLLKPDGGSALVTGYDVREKANEVRKRISLTGQFAALDEALTGIQNLNMIAKLNGYSSKEAQSIAEDILRSFGLWEAKNRNVGNYSGGMLRRLDIAASIVTQPELIFLDEPTTGLDPQSRMQVWEVVRTLLSMGTTVMLTTQYLEEADQLADRIAVIDHGRIIAEGSPNELKASIGGKTLTIQLSEPIEEEKIKSLIGQFQLQVYQGHNQLNYRIPVQEAKLAAEAIQTLMAHDVPVAYFTLGEPSMDEVFLTLTKHKTKEVVQ</sequence>
<dbReference type="InterPro" id="IPR017871">
    <property type="entry name" value="ABC_transporter-like_CS"/>
</dbReference>
<dbReference type="NCBIfam" id="TIGR01188">
    <property type="entry name" value="drrA"/>
    <property type="match status" value="1"/>
</dbReference>
<dbReference type="InterPro" id="IPR003439">
    <property type="entry name" value="ABC_transporter-like_ATP-bd"/>
</dbReference>
<dbReference type="InterPro" id="IPR003593">
    <property type="entry name" value="AAA+_ATPase"/>
</dbReference>
<dbReference type="EMBL" id="JAUSTY010000003">
    <property type="protein sequence ID" value="MDQ0165002.1"/>
    <property type="molecule type" value="Genomic_DNA"/>
</dbReference>
<feature type="domain" description="ABC transporter" evidence="9">
    <location>
        <begin position="5"/>
        <end position="235"/>
    </location>
</feature>
<evidence type="ECO:0000313" key="10">
    <source>
        <dbReference type="EMBL" id="MDQ0165002.1"/>
    </source>
</evidence>
<evidence type="ECO:0000259" key="9">
    <source>
        <dbReference type="PROSITE" id="PS50893"/>
    </source>
</evidence>
<dbReference type="Pfam" id="PF13732">
    <property type="entry name" value="DrrA1-3_C"/>
    <property type="match status" value="1"/>
</dbReference>
<keyword evidence="7" id="KW-0472">Membrane</keyword>
<comment type="caution">
    <text evidence="10">The sequence shown here is derived from an EMBL/GenBank/DDBJ whole genome shotgun (WGS) entry which is preliminary data.</text>
</comment>
<comment type="subcellular location">
    <subcellularLocation>
        <location evidence="1">Cell membrane</location>
        <topology evidence="1">Peripheral membrane protein</topology>
        <orientation evidence="1">Cytoplasmic side</orientation>
    </subcellularLocation>
</comment>
<evidence type="ECO:0000256" key="7">
    <source>
        <dbReference type="ARBA" id="ARBA00023136"/>
    </source>
</evidence>
<keyword evidence="2" id="KW-0813">Transport</keyword>
<keyword evidence="4" id="KW-0547">Nucleotide-binding</keyword>
<dbReference type="RefSeq" id="WP_307391458.1">
    <property type="nucleotide sequence ID" value="NZ_BAAADK010000010.1"/>
</dbReference>
<dbReference type="PROSITE" id="PS50893">
    <property type="entry name" value="ABC_TRANSPORTER_2"/>
    <property type="match status" value="1"/>
</dbReference>
<organism evidence="10 11">
    <name type="scientific">Caldalkalibacillus horti</name>
    <dbReference type="NCBI Taxonomy" id="77523"/>
    <lineage>
        <taxon>Bacteria</taxon>
        <taxon>Bacillati</taxon>
        <taxon>Bacillota</taxon>
        <taxon>Bacilli</taxon>
        <taxon>Bacillales</taxon>
        <taxon>Bacillaceae</taxon>
        <taxon>Caldalkalibacillus</taxon>
    </lineage>
</organism>
<dbReference type="Pfam" id="PF00005">
    <property type="entry name" value="ABC_tran"/>
    <property type="match status" value="1"/>
</dbReference>
<dbReference type="PROSITE" id="PS00211">
    <property type="entry name" value="ABC_TRANSPORTER_1"/>
    <property type="match status" value="1"/>
</dbReference>
<evidence type="ECO:0000313" key="11">
    <source>
        <dbReference type="Proteomes" id="UP001235840"/>
    </source>
</evidence>
<dbReference type="PANTHER" id="PTHR42711">
    <property type="entry name" value="ABC TRANSPORTER ATP-BINDING PROTEIN"/>
    <property type="match status" value="1"/>
</dbReference>
<proteinExistence type="inferred from homology"/>
<gene>
    <name evidence="10" type="ORF">J2S11_000902</name>
</gene>
<dbReference type="PANTHER" id="PTHR42711:SF19">
    <property type="entry name" value="DOXORUBICIN RESISTANCE ATP-BINDING PROTEIN DRRA"/>
    <property type="match status" value="1"/>
</dbReference>
<protein>
    <submittedName>
        <fullName evidence="10">ABC-2 type transport system ATP-binding protein</fullName>
    </submittedName>
</protein>
<keyword evidence="3" id="KW-1003">Cell membrane</keyword>